<dbReference type="Proteomes" id="UP000093962">
    <property type="component" value="Unassembled WGS sequence"/>
</dbReference>
<dbReference type="AlphaFoldDB" id="A0A1A0MLP8"/>
<evidence type="ECO:0000313" key="1">
    <source>
        <dbReference type="EMBL" id="OBA86404.1"/>
    </source>
</evidence>
<protein>
    <submittedName>
        <fullName evidence="1">Uncharacterized protein</fullName>
    </submittedName>
</protein>
<dbReference type="EMBL" id="LZSF01000150">
    <property type="protein sequence ID" value="OBA86404.1"/>
    <property type="molecule type" value="Genomic_DNA"/>
</dbReference>
<gene>
    <name evidence="1" type="ORF">A5642_22645</name>
</gene>
<proteinExistence type="predicted"/>
<evidence type="ECO:0000313" key="2">
    <source>
        <dbReference type="Proteomes" id="UP000093962"/>
    </source>
</evidence>
<sequence>MKHSWRIESGSVVGGLIRRVSPSMIHTYFEYMTTEYPSGVEHGMLLVQLTSAARGQPWSTAAARAMFRSVSDRAGIGKVEQ</sequence>
<reference evidence="1 2" key="1">
    <citation type="submission" date="2016-06" db="EMBL/GenBank/DDBJ databases">
        <authorList>
            <person name="Kjaerup R.B."/>
            <person name="Dalgaard T.S."/>
            <person name="Juul-Madsen H.R."/>
        </authorList>
    </citation>
    <scope>NUCLEOTIDE SEQUENCE [LARGE SCALE GENOMIC DNA]</scope>
    <source>
        <strain evidence="1 2">1199456.5</strain>
    </source>
</reference>
<accession>A0A1A0MLP8</accession>
<name>A0A1A0MLP8_MYCMU</name>
<organism evidence="1 2">
    <name type="scientific">Mycolicibacterium mucogenicum</name>
    <name type="common">Mycobacterium mucogenicum</name>
    <dbReference type="NCBI Taxonomy" id="56689"/>
    <lineage>
        <taxon>Bacteria</taxon>
        <taxon>Bacillati</taxon>
        <taxon>Actinomycetota</taxon>
        <taxon>Actinomycetes</taxon>
        <taxon>Mycobacteriales</taxon>
        <taxon>Mycobacteriaceae</taxon>
        <taxon>Mycolicibacterium</taxon>
    </lineage>
</organism>
<comment type="caution">
    <text evidence="1">The sequence shown here is derived from an EMBL/GenBank/DDBJ whole genome shotgun (WGS) entry which is preliminary data.</text>
</comment>